<dbReference type="Pfam" id="PF02995">
    <property type="entry name" value="DUF229"/>
    <property type="match status" value="1"/>
</dbReference>
<dbReference type="PANTHER" id="PTHR10974:SF39">
    <property type="entry name" value="E2F TRANSCRIPTION FACTOR CC-MB DOMAIN-CONTAINING PROTEIN"/>
    <property type="match status" value="1"/>
</dbReference>
<evidence type="ECO:0000256" key="1">
    <source>
        <dbReference type="SAM" id="Phobius"/>
    </source>
</evidence>
<keyword evidence="1" id="KW-1133">Transmembrane helix</keyword>
<dbReference type="Gene3D" id="3.40.720.10">
    <property type="entry name" value="Alkaline Phosphatase, subunit A"/>
    <property type="match status" value="1"/>
</dbReference>
<dbReference type="EMBL" id="BLXT01006265">
    <property type="protein sequence ID" value="GFO30821.1"/>
    <property type="molecule type" value="Genomic_DNA"/>
</dbReference>
<keyword evidence="3" id="KW-1185">Reference proteome</keyword>
<dbReference type="Proteomes" id="UP000735302">
    <property type="component" value="Unassembled WGS sequence"/>
</dbReference>
<keyword evidence="1" id="KW-0812">Transmembrane</keyword>
<accession>A0AAV4C673</accession>
<protein>
    <submittedName>
        <fullName evidence="2">Uncharacterized protein</fullName>
    </submittedName>
</protein>
<dbReference type="SUPFAM" id="SSF53649">
    <property type="entry name" value="Alkaline phosphatase-like"/>
    <property type="match status" value="1"/>
</dbReference>
<organism evidence="2 3">
    <name type="scientific">Plakobranchus ocellatus</name>
    <dbReference type="NCBI Taxonomy" id="259542"/>
    <lineage>
        <taxon>Eukaryota</taxon>
        <taxon>Metazoa</taxon>
        <taxon>Spiralia</taxon>
        <taxon>Lophotrochozoa</taxon>
        <taxon>Mollusca</taxon>
        <taxon>Gastropoda</taxon>
        <taxon>Heterobranchia</taxon>
        <taxon>Euthyneura</taxon>
        <taxon>Panpulmonata</taxon>
        <taxon>Sacoglossa</taxon>
        <taxon>Placobranchoidea</taxon>
        <taxon>Plakobranchidae</taxon>
        <taxon>Plakobranchus</taxon>
    </lineage>
</organism>
<dbReference type="InterPro" id="IPR017850">
    <property type="entry name" value="Alkaline_phosphatase_core_sf"/>
</dbReference>
<gene>
    <name evidence="2" type="ORF">PoB_005732600</name>
</gene>
<feature type="transmembrane region" description="Helical" evidence="1">
    <location>
        <begin position="20"/>
        <end position="42"/>
    </location>
</feature>
<evidence type="ECO:0000313" key="3">
    <source>
        <dbReference type="Proteomes" id="UP000735302"/>
    </source>
</evidence>
<keyword evidence="1" id="KW-0472">Membrane</keyword>
<evidence type="ECO:0000313" key="2">
    <source>
        <dbReference type="EMBL" id="GFO30821.1"/>
    </source>
</evidence>
<comment type="caution">
    <text evidence="2">The sequence shown here is derived from an EMBL/GenBank/DDBJ whole genome shotgun (WGS) entry which is preliminary data.</text>
</comment>
<dbReference type="InterPro" id="IPR004245">
    <property type="entry name" value="DUF229"/>
</dbReference>
<dbReference type="GO" id="GO:0005615">
    <property type="term" value="C:extracellular space"/>
    <property type="evidence" value="ECO:0007669"/>
    <property type="project" value="TreeGrafter"/>
</dbReference>
<sequence>MGLSRNIMRLQRRLPSWCVLSPSNLSFILVFALVYLTLRAYLNKFMRQRTVMYQLALPKTEETKGIARIFSRSETNQSSRDCLLLSLSETSRAKSGSPLFGLKESVVYGSCRRVPPVPGSCDVADEIFFSELPASCFHQDFFNFCQIEGSPNGPWKVACNETSAQVCLSNVSVGLMNQTTGTLDWVEVESLSKVSDMLNKLLNRPPLGFSHFGFSFIKCVIQNNLDSYGSLKEQTMADSYYNSNMYAYDLNSDVYGEQLLILPPHFKKTESLDKMNFRNSISINIVFIDSVSHQHFFRSLKDSVNVLEKLAGAANTVVSVFDFELVQAVRSRTFESLEAIFAGIVNTTAQPFGVQNVPPKPLTLEVMLASFKQRGYHTLWLEDLCHTWEWGLPKDLHFMYTQAGSDNLEFWAQMWRQLHRANLDDIGPTLAMCKVLQANGVPDHFHGPDAVCYNGRHQHEYLLDYLLLHQQAAQTAQRPTFTFTMSNVGHEDTGRRIQTLDSALASYLESASHLSNTLTILLSDHGNSYGAFLQKSQEAKRELFHPVMIFIVPKRVAHILGIEAMHALKINTRRLVSFLDLHKALLYTQKSKKKSSALMRSVEAGLFYPVNASRTCNDIPRIKPNLCICQDFETAVANNTHYNLLGYFALGQLNDEIQRQALLGLIDMKGKNAKESFKRIKGFNKCQRLKLEGVENIKRSEEKDGSFTIKMELFVQLSQVFLVSLIMKPQPEQNQEGLEGSRLQLQTFERLTAYSQFSACASADNVWQSLCVCDLSKHSENVSTNKKGPAKILSTTKLDQGLKKQPIIASFNINLDLKDFNVLAMKVMKNNTKHGGFQKKSSLDTDQLAIPQYQDYVNENVLQRFIVTANFLAVNSRDSGINKTKHGIGSDECVLLVWFRHPQGLVVSAANTCQILVSVSPTEVLHKGKEKSKVPAVLYTAPLASNKTRDFIMPGGMKLLAVIWDEDSGASSLSETIHLKLEVYLHLSLHLSA</sequence>
<dbReference type="PANTHER" id="PTHR10974">
    <property type="entry name" value="FI08016P-RELATED"/>
    <property type="match status" value="1"/>
</dbReference>
<proteinExistence type="predicted"/>
<dbReference type="AlphaFoldDB" id="A0AAV4C673"/>
<name>A0AAV4C673_9GAST</name>
<reference evidence="2 3" key="1">
    <citation type="journal article" date="2021" name="Elife">
        <title>Chloroplast acquisition without the gene transfer in kleptoplastic sea slugs, Plakobranchus ocellatus.</title>
        <authorList>
            <person name="Maeda T."/>
            <person name="Takahashi S."/>
            <person name="Yoshida T."/>
            <person name="Shimamura S."/>
            <person name="Takaki Y."/>
            <person name="Nagai Y."/>
            <person name="Toyoda A."/>
            <person name="Suzuki Y."/>
            <person name="Arimoto A."/>
            <person name="Ishii H."/>
            <person name="Satoh N."/>
            <person name="Nishiyama T."/>
            <person name="Hasebe M."/>
            <person name="Maruyama T."/>
            <person name="Minagawa J."/>
            <person name="Obokata J."/>
            <person name="Shigenobu S."/>
        </authorList>
    </citation>
    <scope>NUCLEOTIDE SEQUENCE [LARGE SCALE GENOMIC DNA]</scope>
</reference>